<evidence type="ECO:0000256" key="1">
    <source>
        <dbReference type="SAM" id="SignalP"/>
    </source>
</evidence>
<accession>A0A2R6X5L1</accession>
<protein>
    <recommendedName>
        <fullName evidence="4">Secreted protein</fullName>
    </recommendedName>
</protein>
<name>A0A2R6X5L1_MARPO</name>
<feature type="signal peptide" evidence="1">
    <location>
        <begin position="1"/>
        <end position="20"/>
    </location>
</feature>
<organism evidence="2 3">
    <name type="scientific">Marchantia polymorpha</name>
    <name type="common">Common liverwort</name>
    <name type="synonym">Marchantia aquatica</name>
    <dbReference type="NCBI Taxonomy" id="3197"/>
    <lineage>
        <taxon>Eukaryota</taxon>
        <taxon>Viridiplantae</taxon>
        <taxon>Streptophyta</taxon>
        <taxon>Embryophyta</taxon>
        <taxon>Marchantiophyta</taxon>
        <taxon>Marchantiopsida</taxon>
        <taxon>Marchantiidae</taxon>
        <taxon>Marchantiales</taxon>
        <taxon>Marchantiaceae</taxon>
        <taxon>Marchantia</taxon>
    </lineage>
</organism>
<evidence type="ECO:0000313" key="3">
    <source>
        <dbReference type="Proteomes" id="UP000244005"/>
    </source>
</evidence>
<gene>
    <name evidence="2" type="ORF">MARPO_0035s0142</name>
</gene>
<dbReference type="EMBL" id="KZ772707">
    <property type="protein sequence ID" value="PTQ41376.1"/>
    <property type="molecule type" value="Genomic_DNA"/>
</dbReference>
<sequence length="157" mass="17999">MVDGVKRTFLLCLVFNFVCARKRRIASNRKNHLSTECGVSSMPTEDDAQPEQIRRRESWTSLACPRRYCTGNLIYLRVLWLYFPDCAGAYQILYHPSRRLPGKSFRTDVSLLYDGCSSIFNPQPTLCWGSRAAAPFHMRNVDGDHLPHMILSLSIDI</sequence>
<dbReference type="Gramene" id="Mp6g03630.1">
    <property type="protein sequence ID" value="Mp6g03630.1.cds1"/>
    <property type="gene ID" value="Mp6g03630"/>
</dbReference>
<feature type="chain" id="PRO_5015342835" description="Secreted protein" evidence="1">
    <location>
        <begin position="21"/>
        <end position="157"/>
    </location>
</feature>
<dbReference type="Proteomes" id="UP000244005">
    <property type="component" value="Unassembled WGS sequence"/>
</dbReference>
<reference evidence="3" key="1">
    <citation type="journal article" date="2017" name="Cell">
        <title>Insights into land plant evolution garnered from the Marchantia polymorpha genome.</title>
        <authorList>
            <person name="Bowman J.L."/>
            <person name="Kohchi T."/>
            <person name="Yamato K.T."/>
            <person name="Jenkins J."/>
            <person name="Shu S."/>
            <person name="Ishizaki K."/>
            <person name="Yamaoka S."/>
            <person name="Nishihama R."/>
            <person name="Nakamura Y."/>
            <person name="Berger F."/>
            <person name="Adam C."/>
            <person name="Aki S.S."/>
            <person name="Althoff F."/>
            <person name="Araki T."/>
            <person name="Arteaga-Vazquez M.A."/>
            <person name="Balasubrmanian S."/>
            <person name="Barry K."/>
            <person name="Bauer D."/>
            <person name="Boehm C.R."/>
            <person name="Briginshaw L."/>
            <person name="Caballero-Perez J."/>
            <person name="Catarino B."/>
            <person name="Chen F."/>
            <person name="Chiyoda S."/>
            <person name="Chovatia M."/>
            <person name="Davies K.M."/>
            <person name="Delmans M."/>
            <person name="Demura T."/>
            <person name="Dierschke T."/>
            <person name="Dolan L."/>
            <person name="Dorantes-Acosta A.E."/>
            <person name="Eklund D.M."/>
            <person name="Florent S.N."/>
            <person name="Flores-Sandoval E."/>
            <person name="Fujiyama A."/>
            <person name="Fukuzawa H."/>
            <person name="Galik B."/>
            <person name="Grimanelli D."/>
            <person name="Grimwood J."/>
            <person name="Grossniklaus U."/>
            <person name="Hamada T."/>
            <person name="Haseloff J."/>
            <person name="Hetherington A.J."/>
            <person name="Higo A."/>
            <person name="Hirakawa Y."/>
            <person name="Hundley H.N."/>
            <person name="Ikeda Y."/>
            <person name="Inoue K."/>
            <person name="Inoue S.I."/>
            <person name="Ishida S."/>
            <person name="Jia Q."/>
            <person name="Kakita M."/>
            <person name="Kanazawa T."/>
            <person name="Kawai Y."/>
            <person name="Kawashima T."/>
            <person name="Kennedy M."/>
            <person name="Kinose K."/>
            <person name="Kinoshita T."/>
            <person name="Kohara Y."/>
            <person name="Koide E."/>
            <person name="Komatsu K."/>
            <person name="Kopischke S."/>
            <person name="Kubo M."/>
            <person name="Kyozuka J."/>
            <person name="Lagercrantz U."/>
            <person name="Lin S.S."/>
            <person name="Lindquist E."/>
            <person name="Lipzen A.M."/>
            <person name="Lu C.W."/>
            <person name="De Luna E."/>
            <person name="Martienssen R.A."/>
            <person name="Minamino N."/>
            <person name="Mizutani M."/>
            <person name="Mizutani M."/>
            <person name="Mochizuki N."/>
            <person name="Monte I."/>
            <person name="Mosher R."/>
            <person name="Nagasaki H."/>
            <person name="Nakagami H."/>
            <person name="Naramoto S."/>
            <person name="Nishitani K."/>
            <person name="Ohtani M."/>
            <person name="Okamoto T."/>
            <person name="Okumura M."/>
            <person name="Phillips J."/>
            <person name="Pollak B."/>
            <person name="Reinders A."/>
            <person name="Rovekamp M."/>
            <person name="Sano R."/>
            <person name="Sawa S."/>
            <person name="Schmid M.W."/>
            <person name="Shirakawa M."/>
            <person name="Solano R."/>
            <person name="Spunde A."/>
            <person name="Suetsugu N."/>
            <person name="Sugano S."/>
            <person name="Sugiyama A."/>
            <person name="Sun R."/>
            <person name="Suzuki Y."/>
            <person name="Takenaka M."/>
            <person name="Takezawa D."/>
            <person name="Tomogane H."/>
            <person name="Tsuzuki M."/>
            <person name="Ueda T."/>
            <person name="Umeda M."/>
            <person name="Ward J.M."/>
            <person name="Watanabe Y."/>
            <person name="Yazaki K."/>
            <person name="Yokoyama R."/>
            <person name="Yoshitake Y."/>
            <person name="Yotsui I."/>
            <person name="Zachgo S."/>
            <person name="Schmutz J."/>
        </authorList>
    </citation>
    <scope>NUCLEOTIDE SEQUENCE [LARGE SCALE GENOMIC DNA]</scope>
    <source>
        <strain evidence="3">Tak-1</strain>
    </source>
</reference>
<proteinExistence type="predicted"/>
<keyword evidence="1" id="KW-0732">Signal</keyword>
<evidence type="ECO:0008006" key="4">
    <source>
        <dbReference type="Google" id="ProtNLM"/>
    </source>
</evidence>
<evidence type="ECO:0000313" key="2">
    <source>
        <dbReference type="EMBL" id="PTQ41376.1"/>
    </source>
</evidence>
<dbReference type="AlphaFoldDB" id="A0A2R6X5L1"/>
<keyword evidence="3" id="KW-1185">Reference proteome</keyword>